<dbReference type="GO" id="GO:0007095">
    <property type="term" value="P:mitotic G2 DNA damage checkpoint signaling"/>
    <property type="evidence" value="ECO:0007669"/>
    <property type="project" value="InterPro"/>
</dbReference>
<accession>A0A445M9I2</accession>
<feature type="non-terminal residue" evidence="1">
    <location>
        <position position="1"/>
    </location>
</feature>
<dbReference type="PANTHER" id="PTHR12162:SF0">
    <property type="entry name" value="NIBRIN"/>
    <property type="match status" value="1"/>
</dbReference>
<organism evidence="1">
    <name type="scientific">Ensete ventricosum</name>
    <name type="common">Abyssinian banana</name>
    <name type="synonym">Musa ensete</name>
    <dbReference type="NCBI Taxonomy" id="4639"/>
    <lineage>
        <taxon>Eukaryota</taxon>
        <taxon>Viridiplantae</taxon>
        <taxon>Streptophyta</taxon>
        <taxon>Embryophyta</taxon>
        <taxon>Tracheophyta</taxon>
        <taxon>Spermatophyta</taxon>
        <taxon>Magnoliopsida</taxon>
        <taxon>Liliopsida</taxon>
        <taxon>Zingiberales</taxon>
        <taxon>Musaceae</taxon>
        <taxon>Ensete</taxon>
    </lineage>
</organism>
<dbReference type="GO" id="GO:0030870">
    <property type="term" value="C:Mre11 complex"/>
    <property type="evidence" value="ECO:0007669"/>
    <property type="project" value="InterPro"/>
</dbReference>
<proteinExistence type="predicted"/>
<dbReference type="InterPro" id="IPR040227">
    <property type="entry name" value="Nibrin-rel"/>
</dbReference>
<gene>
    <name evidence="1" type="ORF">BHM03_00002138</name>
</gene>
<dbReference type="PANTHER" id="PTHR12162">
    <property type="entry name" value="NIBRIN-RELATED"/>
    <property type="match status" value="1"/>
</dbReference>
<dbReference type="GO" id="GO:0003684">
    <property type="term" value="F:damaged DNA binding"/>
    <property type="evidence" value="ECO:0007669"/>
    <property type="project" value="TreeGrafter"/>
</dbReference>
<evidence type="ECO:0000313" key="1">
    <source>
        <dbReference type="EMBL" id="RZR70896.1"/>
    </source>
</evidence>
<dbReference type="Proteomes" id="UP000290560">
    <property type="component" value="Unassembled WGS sequence"/>
</dbReference>
<dbReference type="AlphaFoldDB" id="A0A445M9I2"/>
<sequence length="224" mass="24653">TSTDGENNQLILVVPAESTGEFNHLPELSSLVRVIDVKLVAAVLSGNLDLSIFEQPPYVVSSSHSTDETIVAASDVEIDTAASDHSDATLKPQVAMNSEYEDVIKRRSEDGKGVGRCENRENDIDSSAIASYGKVSGSRNEDVGLIKRTEKGDESAVDRHENSDIIYSQDLIVRNISTTYSQRSTTGEVFNFKCFRKAGNSFKDLVPFSKDPYKYVQDIFSAFR</sequence>
<reference evidence="1" key="1">
    <citation type="journal article" date="2018" name="Data Brief">
        <title>Genome sequence data from 17 accessions of Ensete ventricosum, a staple food crop for millions in Ethiopia.</title>
        <authorList>
            <person name="Yemataw Z."/>
            <person name="Muzemil S."/>
            <person name="Ambachew D."/>
            <person name="Tripathi L."/>
            <person name="Tesfaye K."/>
            <person name="Chala A."/>
            <person name="Farbos A."/>
            <person name="O'Neill P."/>
            <person name="Moore K."/>
            <person name="Grant M."/>
            <person name="Studholme D.J."/>
        </authorList>
    </citation>
    <scope>NUCLEOTIDE SEQUENCE [LARGE SCALE GENOMIC DNA]</scope>
    <source>
        <tissue evidence="1">Leaf</tissue>
    </source>
</reference>
<dbReference type="GO" id="GO:0000724">
    <property type="term" value="P:double-strand break repair via homologous recombination"/>
    <property type="evidence" value="ECO:0007669"/>
    <property type="project" value="TreeGrafter"/>
</dbReference>
<protein>
    <submittedName>
        <fullName evidence="1">Uncharacterized protein</fullName>
    </submittedName>
</protein>
<dbReference type="EMBL" id="KV875471">
    <property type="protein sequence ID" value="RZR70896.1"/>
    <property type="molecule type" value="Genomic_DNA"/>
</dbReference>
<name>A0A445M9I2_ENSVE</name>